<evidence type="ECO:0000259" key="1">
    <source>
        <dbReference type="Pfam" id="PF13966"/>
    </source>
</evidence>
<keyword evidence="3" id="KW-1185">Reference proteome</keyword>
<evidence type="ECO:0000313" key="3">
    <source>
        <dbReference type="Proteomes" id="UP000325315"/>
    </source>
</evidence>
<protein>
    <submittedName>
        <fullName evidence="2">Ribonuclease H-like superfamily protein</fullName>
    </submittedName>
</protein>
<dbReference type="PANTHER" id="PTHR33116:SF86">
    <property type="entry name" value="REVERSE TRANSCRIPTASE DOMAIN-CONTAINING PROTEIN"/>
    <property type="match status" value="1"/>
</dbReference>
<feature type="domain" description="Reverse transcriptase zinc-binding" evidence="1">
    <location>
        <begin position="158"/>
        <end position="250"/>
    </location>
</feature>
<comment type="caution">
    <text evidence="2">The sequence shown here is derived from an EMBL/GenBank/DDBJ whole genome shotgun (WGS) entry which is preliminary data.</text>
</comment>
<dbReference type="InterPro" id="IPR026960">
    <property type="entry name" value="RVT-Znf"/>
</dbReference>
<dbReference type="OrthoDB" id="1090788at2759"/>
<dbReference type="EMBL" id="SMMG02000002">
    <property type="protein sequence ID" value="KAA3484577.1"/>
    <property type="molecule type" value="Genomic_DNA"/>
</dbReference>
<dbReference type="AlphaFoldDB" id="A0A5B6WUX4"/>
<dbReference type="Proteomes" id="UP000325315">
    <property type="component" value="Unassembled WGS sequence"/>
</dbReference>
<name>A0A5B6WUX4_9ROSI</name>
<reference evidence="3" key="1">
    <citation type="journal article" date="2019" name="Plant Biotechnol. J.">
        <title>Genome sequencing of the Australian wild diploid species Gossypium australe highlights disease resistance and delayed gland morphogenesis.</title>
        <authorList>
            <person name="Cai Y."/>
            <person name="Cai X."/>
            <person name="Wang Q."/>
            <person name="Wang P."/>
            <person name="Zhang Y."/>
            <person name="Cai C."/>
            <person name="Xu Y."/>
            <person name="Wang K."/>
            <person name="Zhou Z."/>
            <person name="Wang C."/>
            <person name="Geng S."/>
            <person name="Li B."/>
            <person name="Dong Q."/>
            <person name="Hou Y."/>
            <person name="Wang H."/>
            <person name="Ai P."/>
            <person name="Liu Z."/>
            <person name="Yi F."/>
            <person name="Sun M."/>
            <person name="An G."/>
            <person name="Cheng J."/>
            <person name="Zhang Y."/>
            <person name="Shi Q."/>
            <person name="Xie Y."/>
            <person name="Shi X."/>
            <person name="Chang Y."/>
            <person name="Huang F."/>
            <person name="Chen Y."/>
            <person name="Hong S."/>
            <person name="Mi L."/>
            <person name="Sun Q."/>
            <person name="Zhang L."/>
            <person name="Zhou B."/>
            <person name="Peng R."/>
            <person name="Zhang X."/>
            <person name="Liu F."/>
        </authorList>
    </citation>
    <scope>NUCLEOTIDE SEQUENCE [LARGE SCALE GENOMIC DNA]</scope>
    <source>
        <strain evidence="3">cv. PA1801</strain>
    </source>
</reference>
<sequence length="364" mass="42084">MIENKIVKYWWQKRAGQRGSHWCQWKLLCRAKEEGGLGLGKFLFLCLAQYWATKATLEKGLFWRVGTGVNISVYDDAWIPSCVNVKLNSGDVNASSDGDNLRLVKISDLINSQDRKWDRGLIDNTFHEEIAELILRIPLALSPHEDLRVWNGEPSGEFSVRSTYKLLQNIDPTAYVLQNFYKEFYKKLWRIDLPSKIKLLIWRISWNYLPTRVNLSNRKVTNNTLCPRCGEKDETMNHLFRECPASQAVWRKLSDQVFIMLPEAEFIEWLTKVVSILLLDKCRIYCGTLWAIWGDRNSCIHNKKKADQKLTSSERKWRHPPGQTTKINFDGAYDERKKMSASGVVVRDRNGSVLLTSTGLHSGV</sequence>
<dbReference type="Pfam" id="PF13966">
    <property type="entry name" value="zf-RVT"/>
    <property type="match status" value="1"/>
</dbReference>
<evidence type="ECO:0000313" key="2">
    <source>
        <dbReference type="EMBL" id="KAA3484577.1"/>
    </source>
</evidence>
<proteinExistence type="predicted"/>
<gene>
    <name evidence="2" type="ORF">EPI10_006652</name>
</gene>
<organism evidence="2 3">
    <name type="scientific">Gossypium australe</name>
    <dbReference type="NCBI Taxonomy" id="47621"/>
    <lineage>
        <taxon>Eukaryota</taxon>
        <taxon>Viridiplantae</taxon>
        <taxon>Streptophyta</taxon>
        <taxon>Embryophyta</taxon>
        <taxon>Tracheophyta</taxon>
        <taxon>Spermatophyta</taxon>
        <taxon>Magnoliopsida</taxon>
        <taxon>eudicotyledons</taxon>
        <taxon>Gunneridae</taxon>
        <taxon>Pentapetalae</taxon>
        <taxon>rosids</taxon>
        <taxon>malvids</taxon>
        <taxon>Malvales</taxon>
        <taxon>Malvaceae</taxon>
        <taxon>Malvoideae</taxon>
        <taxon>Gossypium</taxon>
    </lineage>
</organism>
<accession>A0A5B6WUX4</accession>
<dbReference type="PANTHER" id="PTHR33116">
    <property type="entry name" value="REVERSE TRANSCRIPTASE ZINC-BINDING DOMAIN-CONTAINING PROTEIN-RELATED-RELATED"/>
    <property type="match status" value="1"/>
</dbReference>